<evidence type="ECO:0000259" key="2">
    <source>
        <dbReference type="Pfam" id="PF13511"/>
    </source>
</evidence>
<dbReference type="AlphaFoldDB" id="W6M2E8"/>
<feature type="compositionally biased region" description="Pro residues" evidence="1">
    <location>
        <begin position="133"/>
        <end position="181"/>
    </location>
</feature>
<reference evidence="3" key="1">
    <citation type="submission" date="2013-07" db="EMBL/GenBank/DDBJ databases">
        <authorList>
            <person name="McIlroy S."/>
        </authorList>
    </citation>
    <scope>NUCLEOTIDE SEQUENCE [LARGE SCALE GENOMIC DNA]</scope>
    <source>
        <strain evidence="3">Run_A_D11</strain>
    </source>
</reference>
<evidence type="ECO:0000256" key="1">
    <source>
        <dbReference type="SAM" id="MobiDB-lite"/>
    </source>
</evidence>
<dbReference type="STRING" id="1400863.BN873_190056"/>
<accession>W6M2E8</accession>
<sequence length="205" mass="22858">MDSCKPIVLLLSLVLPLCIIGTVWAQQIYKWTDANGRVHYGAKQPENANQSQIIDIAPTSTAPTNAADSAAEIARINALADRMASERRATEDARQDQALRELEQENERLKNDLLKRQQQQQKEEDNSKKVILYPPPGFYPPYGPYPPRPPLPTPYPCQPWPECQRPPPPSALPEPVRPPNKPDSAIFNPKPVGVSEIPNKGGFRP</sequence>
<feature type="domain" description="DUF4124" evidence="2">
    <location>
        <begin position="17"/>
        <end position="69"/>
    </location>
</feature>
<dbReference type="EMBL" id="CBTJ020000024">
    <property type="protein sequence ID" value="CDI01662.1"/>
    <property type="molecule type" value="Genomic_DNA"/>
</dbReference>
<protein>
    <recommendedName>
        <fullName evidence="2">DUF4124 domain-containing protein</fullName>
    </recommendedName>
</protein>
<feature type="region of interest" description="Disordered" evidence="1">
    <location>
        <begin position="115"/>
        <end position="205"/>
    </location>
</feature>
<reference evidence="3" key="2">
    <citation type="submission" date="2014-03" db="EMBL/GenBank/DDBJ databases">
        <title>Candidatus Competibacter-lineage genomes retrieved from metagenomes reveal functional metabolic diversity.</title>
        <authorList>
            <person name="McIlroy S.J."/>
            <person name="Albertsen M."/>
            <person name="Andresen E.K."/>
            <person name="Saunders A.M."/>
            <person name="Kristiansen R."/>
            <person name="Stokholm-Bjerregaard M."/>
            <person name="Nielsen K.L."/>
            <person name="Nielsen P.H."/>
        </authorList>
    </citation>
    <scope>NUCLEOTIDE SEQUENCE</scope>
    <source>
        <strain evidence="3">Run_A_D11</strain>
    </source>
</reference>
<feature type="compositionally biased region" description="Basic and acidic residues" evidence="1">
    <location>
        <begin position="115"/>
        <end position="128"/>
    </location>
</feature>
<name>W6M2E8_9GAMM</name>
<evidence type="ECO:0000313" key="3">
    <source>
        <dbReference type="EMBL" id="CDI01662.1"/>
    </source>
</evidence>
<dbReference type="InterPro" id="IPR025392">
    <property type="entry name" value="DUF4124"/>
</dbReference>
<evidence type="ECO:0000313" key="4">
    <source>
        <dbReference type="Proteomes" id="UP000035760"/>
    </source>
</evidence>
<dbReference type="RefSeq" id="WP_048670997.1">
    <property type="nucleotide sequence ID" value="NZ_CBTJ020000024.1"/>
</dbReference>
<proteinExistence type="predicted"/>
<dbReference type="Proteomes" id="UP000035760">
    <property type="component" value="Unassembled WGS sequence"/>
</dbReference>
<organism evidence="3 4">
    <name type="scientific">Candidatus Competibacter denitrificans Run_A_D11</name>
    <dbReference type="NCBI Taxonomy" id="1400863"/>
    <lineage>
        <taxon>Bacteria</taxon>
        <taxon>Pseudomonadati</taxon>
        <taxon>Pseudomonadota</taxon>
        <taxon>Gammaproteobacteria</taxon>
        <taxon>Candidatus Competibacteraceae</taxon>
        <taxon>Candidatus Competibacter</taxon>
    </lineage>
</organism>
<comment type="caution">
    <text evidence="3">The sequence shown here is derived from an EMBL/GenBank/DDBJ whole genome shotgun (WGS) entry which is preliminary data.</text>
</comment>
<dbReference type="Pfam" id="PF13511">
    <property type="entry name" value="DUF4124"/>
    <property type="match status" value="1"/>
</dbReference>
<dbReference type="OrthoDB" id="7068596at2"/>
<gene>
    <name evidence="3" type="ORF">BN873_190056</name>
</gene>
<keyword evidence="4" id="KW-1185">Reference proteome</keyword>